<dbReference type="PANTHER" id="PTHR43798">
    <property type="entry name" value="MONOACYLGLYCEROL LIPASE"/>
    <property type="match status" value="1"/>
</dbReference>
<comment type="caution">
    <text evidence="2">The sequence shown here is derived from an EMBL/GenBank/DDBJ whole genome shotgun (WGS) entry which is preliminary data.</text>
</comment>
<evidence type="ECO:0000313" key="3">
    <source>
        <dbReference type="Proteomes" id="UP000196258"/>
    </source>
</evidence>
<dbReference type="PANTHER" id="PTHR43798:SF33">
    <property type="entry name" value="HYDROLASE, PUTATIVE (AFU_ORTHOLOGUE AFUA_2G14860)-RELATED"/>
    <property type="match status" value="1"/>
</dbReference>
<dbReference type="EMBL" id="NFLB01000007">
    <property type="protein sequence ID" value="OUQ05090.1"/>
    <property type="molecule type" value="Genomic_DNA"/>
</dbReference>
<evidence type="ECO:0000259" key="1">
    <source>
        <dbReference type="Pfam" id="PF12146"/>
    </source>
</evidence>
<gene>
    <name evidence="2" type="ORF">B5E91_07140</name>
</gene>
<evidence type="ECO:0000313" key="2">
    <source>
        <dbReference type="EMBL" id="OUQ05090.1"/>
    </source>
</evidence>
<accession>A0A1Y4QIZ3</accession>
<reference evidence="3" key="1">
    <citation type="submission" date="2017-04" db="EMBL/GenBank/DDBJ databases">
        <title>Function of individual gut microbiota members based on whole genome sequencing of pure cultures obtained from chicken caecum.</title>
        <authorList>
            <person name="Medvecky M."/>
            <person name="Cejkova D."/>
            <person name="Polansky O."/>
            <person name="Karasova D."/>
            <person name="Kubasova T."/>
            <person name="Cizek A."/>
            <person name="Rychlik I."/>
        </authorList>
    </citation>
    <scope>NUCLEOTIDE SEQUENCE [LARGE SCALE GENOMIC DNA]</scope>
    <source>
        <strain evidence="3">An149</strain>
    </source>
</reference>
<dbReference type="Pfam" id="PF12146">
    <property type="entry name" value="Hydrolase_4"/>
    <property type="match status" value="1"/>
</dbReference>
<keyword evidence="2" id="KW-0378">Hydrolase</keyword>
<dbReference type="SUPFAM" id="SSF53474">
    <property type="entry name" value="alpha/beta-Hydrolases"/>
    <property type="match status" value="1"/>
</dbReference>
<dbReference type="Proteomes" id="UP000196258">
    <property type="component" value="Unassembled WGS sequence"/>
</dbReference>
<dbReference type="InterPro" id="IPR029058">
    <property type="entry name" value="AB_hydrolase_fold"/>
</dbReference>
<organism evidence="2 3">
    <name type="scientific">Thomasclavelia spiroformis</name>
    <dbReference type="NCBI Taxonomy" id="29348"/>
    <lineage>
        <taxon>Bacteria</taxon>
        <taxon>Bacillati</taxon>
        <taxon>Bacillota</taxon>
        <taxon>Erysipelotrichia</taxon>
        <taxon>Erysipelotrichales</taxon>
        <taxon>Coprobacillaceae</taxon>
        <taxon>Thomasclavelia</taxon>
    </lineage>
</organism>
<dbReference type="Gene3D" id="3.40.50.1820">
    <property type="entry name" value="alpha/beta hydrolase"/>
    <property type="match status" value="1"/>
</dbReference>
<dbReference type="GO" id="GO:0016020">
    <property type="term" value="C:membrane"/>
    <property type="evidence" value="ECO:0007669"/>
    <property type="project" value="TreeGrafter"/>
</dbReference>
<dbReference type="InterPro" id="IPR050266">
    <property type="entry name" value="AB_hydrolase_sf"/>
</dbReference>
<dbReference type="InterPro" id="IPR022742">
    <property type="entry name" value="Hydrolase_4"/>
</dbReference>
<proteinExistence type="predicted"/>
<name>A0A1Y4QIZ3_9FIRM</name>
<dbReference type="GO" id="GO:0016787">
    <property type="term" value="F:hydrolase activity"/>
    <property type="evidence" value="ECO:0007669"/>
    <property type="project" value="UniProtKB-KW"/>
</dbReference>
<feature type="domain" description="Serine aminopeptidase S33" evidence="1">
    <location>
        <begin position="13"/>
        <end position="235"/>
    </location>
</feature>
<dbReference type="AlphaFoldDB" id="A0A1Y4QIZ3"/>
<protein>
    <submittedName>
        <fullName evidence="2">Alpha/beta hydrolase</fullName>
    </submittedName>
</protein>
<sequence length="259" mass="30004">MKFHEFGDKENPHIMLIHGGGNSWWNYLRQAKVLSKEYHVILPTLDGHGEEYNTEYVSTTDSAQKLISYINRNCNGQLFLLCGVSLGGQIVIEMLSLKADICQKAIIDGSICYPQPKLEKFCIATVKLFGGLMFSRFSCKCQMVLLRLSPNMRFPKEIENYYIHDMPLLKRNTLYTMYRTYMAEYQLKKEISKTKAQIMYCYGSKEMKCVKESAQLFKKLVPSCQIYEAKGYNHGYLAIYLPDEWLKVVVPFLNTKESL</sequence>
<dbReference type="RefSeq" id="WP_074141175.1">
    <property type="nucleotide sequence ID" value="NZ_NFLB01000007.1"/>
</dbReference>